<dbReference type="PANTHER" id="PTHR12608">
    <property type="entry name" value="TRANSMEMBRANE PROTEIN HTP-1 RELATED"/>
    <property type="match status" value="1"/>
</dbReference>
<gene>
    <name evidence="7" type="ORF">EDC91_13338</name>
</gene>
<comment type="similarity">
    <text evidence="2 6">Belongs to the GDT1 family.</text>
</comment>
<dbReference type="OrthoDB" id="9801356at2"/>
<evidence type="ECO:0000313" key="8">
    <source>
        <dbReference type="Proteomes" id="UP000294832"/>
    </source>
</evidence>
<organism evidence="7 8">
    <name type="scientific">Shewanella fodinae</name>
    <dbReference type="NCBI Taxonomy" id="552357"/>
    <lineage>
        <taxon>Bacteria</taxon>
        <taxon>Pseudomonadati</taxon>
        <taxon>Pseudomonadota</taxon>
        <taxon>Gammaproteobacteria</taxon>
        <taxon>Alteromonadales</taxon>
        <taxon>Shewanellaceae</taxon>
        <taxon>Shewanella</taxon>
    </lineage>
</organism>
<dbReference type="GO" id="GO:0046873">
    <property type="term" value="F:metal ion transmembrane transporter activity"/>
    <property type="evidence" value="ECO:0007669"/>
    <property type="project" value="InterPro"/>
</dbReference>
<keyword evidence="5 6" id="KW-0472">Membrane</keyword>
<feature type="transmembrane region" description="Helical" evidence="6">
    <location>
        <begin position="36"/>
        <end position="55"/>
    </location>
</feature>
<evidence type="ECO:0000256" key="6">
    <source>
        <dbReference type="RuleBase" id="RU365102"/>
    </source>
</evidence>
<evidence type="ECO:0000256" key="3">
    <source>
        <dbReference type="ARBA" id="ARBA00022692"/>
    </source>
</evidence>
<accession>A0A4R2F4L7</accession>
<keyword evidence="4 6" id="KW-1133">Transmembrane helix</keyword>
<keyword evidence="3 6" id="KW-0812">Transmembrane</keyword>
<dbReference type="RefSeq" id="WP_133040216.1">
    <property type="nucleotide sequence ID" value="NZ_BMXW01000010.1"/>
</dbReference>
<dbReference type="AlphaFoldDB" id="A0A4R2F4L7"/>
<comment type="subcellular location">
    <subcellularLocation>
        <location evidence="1 6">Membrane</location>
        <topology evidence="1 6">Multi-pass membrane protein</topology>
    </subcellularLocation>
</comment>
<sequence>MEALFTSALSVAIAEIGDKTQLLALLLAARFKNKTAIISGILLSTLANHLLAAWFGHWAITWLTPELARYLIAFSFFAIALWILVPDKADDEDNRFYRYGPFLATFVLFFLAEMGDKTQVATVVLAAKYQSLAWVIAGTTLGILLANVPVVIAGSMGAGKLPVTLIHRICAVLFFLLGVATLVWA</sequence>
<proteinExistence type="inferred from homology"/>
<dbReference type="Pfam" id="PF01169">
    <property type="entry name" value="GDT1"/>
    <property type="match status" value="2"/>
</dbReference>
<feature type="transmembrane region" description="Helical" evidence="6">
    <location>
        <begin position="96"/>
        <end position="112"/>
    </location>
</feature>
<name>A0A4R2F4L7_9GAMM</name>
<feature type="transmembrane region" description="Helical" evidence="6">
    <location>
        <begin position="132"/>
        <end position="153"/>
    </location>
</feature>
<comment type="caution">
    <text evidence="7">The sequence shown here is derived from an EMBL/GenBank/DDBJ whole genome shotgun (WGS) entry which is preliminary data.</text>
</comment>
<feature type="transmembrane region" description="Helical" evidence="6">
    <location>
        <begin position="67"/>
        <end position="84"/>
    </location>
</feature>
<evidence type="ECO:0000256" key="2">
    <source>
        <dbReference type="ARBA" id="ARBA00009190"/>
    </source>
</evidence>
<dbReference type="GO" id="GO:0016020">
    <property type="term" value="C:membrane"/>
    <property type="evidence" value="ECO:0007669"/>
    <property type="project" value="UniProtKB-SubCell"/>
</dbReference>
<evidence type="ECO:0000256" key="4">
    <source>
        <dbReference type="ARBA" id="ARBA00022989"/>
    </source>
</evidence>
<dbReference type="InterPro" id="IPR001727">
    <property type="entry name" value="GDT1-like"/>
</dbReference>
<protein>
    <recommendedName>
        <fullName evidence="6">GDT1 family protein</fullName>
    </recommendedName>
</protein>
<dbReference type="Proteomes" id="UP000294832">
    <property type="component" value="Unassembled WGS sequence"/>
</dbReference>
<keyword evidence="8" id="KW-1185">Reference proteome</keyword>
<evidence type="ECO:0000256" key="5">
    <source>
        <dbReference type="ARBA" id="ARBA00023136"/>
    </source>
</evidence>
<evidence type="ECO:0000256" key="1">
    <source>
        <dbReference type="ARBA" id="ARBA00004141"/>
    </source>
</evidence>
<feature type="transmembrane region" description="Helical" evidence="6">
    <location>
        <begin position="165"/>
        <end position="184"/>
    </location>
</feature>
<dbReference type="PANTHER" id="PTHR12608:SF1">
    <property type="entry name" value="TRANSMEMBRANE PROTEIN 165"/>
    <property type="match status" value="1"/>
</dbReference>
<reference evidence="7 8" key="1">
    <citation type="submission" date="2019-03" db="EMBL/GenBank/DDBJ databases">
        <title>Freshwater and sediment microbial communities from various areas in North America, analyzing microbe dynamics in response to fracking.</title>
        <authorList>
            <person name="Lamendella R."/>
        </authorList>
    </citation>
    <scope>NUCLEOTIDE SEQUENCE [LARGE SCALE GENOMIC DNA]</scope>
    <source>
        <strain evidence="7 8">74A</strain>
    </source>
</reference>
<dbReference type="EMBL" id="SLWF01000033">
    <property type="protein sequence ID" value="TCN79531.1"/>
    <property type="molecule type" value="Genomic_DNA"/>
</dbReference>
<evidence type="ECO:0000313" key="7">
    <source>
        <dbReference type="EMBL" id="TCN79531.1"/>
    </source>
</evidence>